<protein>
    <recommendedName>
        <fullName evidence="1">Serine-threonine/tyrosine-protein kinase catalytic domain-containing protein</fullName>
    </recommendedName>
</protein>
<evidence type="ECO:0000313" key="3">
    <source>
        <dbReference type="Proteomes" id="UP000708208"/>
    </source>
</evidence>
<reference evidence="2" key="1">
    <citation type="submission" date="2021-06" db="EMBL/GenBank/DDBJ databases">
        <authorList>
            <person name="Hodson N. C."/>
            <person name="Mongue J. A."/>
            <person name="Jaron S. K."/>
        </authorList>
    </citation>
    <scope>NUCLEOTIDE SEQUENCE</scope>
</reference>
<dbReference type="OrthoDB" id="535945at2759"/>
<dbReference type="AlphaFoldDB" id="A0A8J2KGC1"/>
<comment type="caution">
    <text evidence="2">The sequence shown here is derived from an EMBL/GenBank/DDBJ whole genome shotgun (WGS) entry which is preliminary data.</text>
</comment>
<gene>
    <name evidence="2" type="ORF">AFUS01_LOCUS23012</name>
</gene>
<dbReference type="Pfam" id="PF07714">
    <property type="entry name" value="PK_Tyr_Ser-Thr"/>
    <property type="match status" value="1"/>
</dbReference>
<evidence type="ECO:0000313" key="2">
    <source>
        <dbReference type="EMBL" id="CAG7734634.1"/>
    </source>
</evidence>
<dbReference type="Proteomes" id="UP000708208">
    <property type="component" value="Unassembled WGS sequence"/>
</dbReference>
<dbReference type="InterPro" id="IPR001245">
    <property type="entry name" value="Ser-Thr/Tyr_kinase_cat_dom"/>
</dbReference>
<name>A0A8J2KGC1_9HEXA</name>
<dbReference type="EMBL" id="CAJVCH010273342">
    <property type="protein sequence ID" value="CAG7734634.1"/>
    <property type="molecule type" value="Genomic_DNA"/>
</dbReference>
<accession>A0A8J2KGC1</accession>
<sequence length="47" mass="5342">GLRLAKPALAPDIIYNFMLTCWEDEPRNRPGFVESVEFFASLEPIST</sequence>
<organism evidence="2 3">
    <name type="scientific">Allacma fusca</name>
    <dbReference type="NCBI Taxonomy" id="39272"/>
    <lineage>
        <taxon>Eukaryota</taxon>
        <taxon>Metazoa</taxon>
        <taxon>Ecdysozoa</taxon>
        <taxon>Arthropoda</taxon>
        <taxon>Hexapoda</taxon>
        <taxon>Collembola</taxon>
        <taxon>Symphypleona</taxon>
        <taxon>Sminthuridae</taxon>
        <taxon>Allacma</taxon>
    </lineage>
</organism>
<proteinExistence type="predicted"/>
<keyword evidence="3" id="KW-1185">Reference proteome</keyword>
<evidence type="ECO:0000259" key="1">
    <source>
        <dbReference type="Pfam" id="PF07714"/>
    </source>
</evidence>
<feature type="non-terminal residue" evidence="2">
    <location>
        <position position="1"/>
    </location>
</feature>
<feature type="domain" description="Serine-threonine/tyrosine-protein kinase catalytic" evidence="1">
    <location>
        <begin position="2"/>
        <end position="37"/>
    </location>
</feature>
<dbReference type="GO" id="GO:0004672">
    <property type="term" value="F:protein kinase activity"/>
    <property type="evidence" value="ECO:0007669"/>
    <property type="project" value="InterPro"/>
</dbReference>